<comment type="caution">
    <text evidence="1">The sequence shown here is derived from an EMBL/GenBank/DDBJ whole genome shotgun (WGS) entry which is preliminary data.</text>
</comment>
<protein>
    <submittedName>
        <fullName evidence="1">Uncharacterized protein</fullName>
    </submittedName>
</protein>
<name>A0ABU3N3W3_9SPHN</name>
<proteinExistence type="predicted"/>
<sequence length="93" mass="10759">MSRALARRIAKLEDRRRVPVRVPHVVELRDGESADEAWARFKHRYAGHVRPRHAILFVPTWPTIDAFAASLKPQQTALHAWVREHHPKEPASC</sequence>
<dbReference type="EMBL" id="JALMLT010000002">
    <property type="protein sequence ID" value="MDT8759220.1"/>
    <property type="molecule type" value="Genomic_DNA"/>
</dbReference>
<accession>A0ABU3N3W3</accession>
<gene>
    <name evidence="1" type="ORF">MZO42_10975</name>
</gene>
<evidence type="ECO:0000313" key="1">
    <source>
        <dbReference type="EMBL" id="MDT8759220.1"/>
    </source>
</evidence>
<reference evidence="1" key="1">
    <citation type="submission" date="2022-04" db="EMBL/GenBank/DDBJ databases">
        <title>Tomato heritable bacteria conferring resistance against bacterial wilt.</title>
        <authorList>
            <person name="Yin J."/>
        </authorList>
    </citation>
    <scope>NUCLEOTIDE SEQUENCE</scope>
    <source>
        <strain evidence="1">Cra20</strain>
    </source>
</reference>
<organism evidence="1">
    <name type="scientific">Sphingomonas psychrotolerans</name>
    <dbReference type="NCBI Taxonomy" id="1327635"/>
    <lineage>
        <taxon>Bacteria</taxon>
        <taxon>Pseudomonadati</taxon>
        <taxon>Pseudomonadota</taxon>
        <taxon>Alphaproteobacteria</taxon>
        <taxon>Sphingomonadales</taxon>
        <taxon>Sphingomonadaceae</taxon>
        <taxon>Sphingomonas</taxon>
    </lineage>
</organism>